<reference evidence="1 2" key="2">
    <citation type="submission" date="2024-01" db="EMBL/GenBank/DDBJ databases">
        <authorList>
            <person name="Xie X."/>
        </authorList>
    </citation>
    <scope>NUCLEOTIDE SEQUENCE [LARGE SCALE GENOMIC DNA]</scope>
    <source>
        <strain evidence="1">SCUT-1</strain>
    </source>
</reference>
<keyword evidence="2" id="KW-1185">Reference proteome</keyword>
<proteinExistence type="predicted"/>
<protein>
    <submittedName>
        <fullName evidence="1">Uncharacterized protein</fullName>
    </submittedName>
</protein>
<name>A0ABU6D1R0_9GAMM</name>
<organism evidence="1 2">
    <name type="scientific">Candidatus Thiothrix phosphatis</name>
    <dbReference type="NCBI Taxonomy" id="3112415"/>
    <lineage>
        <taxon>Bacteria</taxon>
        <taxon>Pseudomonadati</taxon>
        <taxon>Pseudomonadota</taxon>
        <taxon>Gammaproteobacteria</taxon>
        <taxon>Thiotrichales</taxon>
        <taxon>Thiotrichaceae</taxon>
        <taxon>Thiothrix</taxon>
    </lineage>
</organism>
<sequence>MATPNTTPTISEIQVTLLRASGLAAVIGYAEIARDYVNEDPKFSPAPCDFRAASEALIEVIYKAQEQLERLERGSRKMGVVA</sequence>
<dbReference type="Proteomes" id="UP001308005">
    <property type="component" value="Unassembled WGS sequence"/>
</dbReference>
<reference evidence="2" key="1">
    <citation type="submission" date="2023-07" db="EMBL/GenBank/DDBJ databases">
        <title>The carbon used by Thiothrix.</title>
        <authorList>
            <person name="Chen L."/>
        </authorList>
    </citation>
    <scope>NUCLEOTIDE SEQUENCE [LARGE SCALE GENOMIC DNA]</scope>
</reference>
<dbReference type="EMBL" id="JAYMYJ010000145">
    <property type="protein sequence ID" value="MEB4592991.1"/>
    <property type="molecule type" value="Genomic_DNA"/>
</dbReference>
<comment type="caution">
    <text evidence="1">The sequence shown here is derived from an EMBL/GenBank/DDBJ whole genome shotgun (WGS) entry which is preliminary data.</text>
</comment>
<evidence type="ECO:0000313" key="1">
    <source>
        <dbReference type="EMBL" id="MEB4592991.1"/>
    </source>
</evidence>
<evidence type="ECO:0000313" key="2">
    <source>
        <dbReference type="Proteomes" id="UP001308005"/>
    </source>
</evidence>
<gene>
    <name evidence="1" type="ORF">VSS37_18570</name>
</gene>
<dbReference type="RefSeq" id="WP_324697589.1">
    <property type="nucleotide sequence ID" value="NZ_JAYMYJ010000145.1"/>
</dbReference>
<accession>A0ABU6D1R0</accession>